<dbReference type="Proteomes" id="UP000198796">
    <property type="component" value="Unassembled WGS sequence"/>
</dbReference>
<dbReference type="AlphaFoldDB" id="A0A1I0YEV0"/>
<name>A0A1I0YEV0_9RHOB</name>
<keyword evidence="2" id="KW-1185">Reference proteome</keyword>
<reference evidence="1 2" key="1">
    <citation type="submission" date="2016-10" db="EMBL/GenBank/DDBJ databases">
        <authorList>
            <person name="de Groot N.N."/>
        </authorList>
    </citation>
    <scope>NUCLEOTIDE SEQUENCE [LARGE SCALE GENOMIC DNA]</scope>
    <source>
        <strain evidence="1 2">DSM 29316</strain>
    </source>
</reference>
<accession>A0A1I0YEV0</accession>
<gene>
    <name evidence="1" type="ORF">SAMN05421688_3005</name>
</gene>
<protein>
    <submittedName>
        <fullName evidence="1">Uncharacterized protein</fullName>
    </submittedName>
</protein>
<organism evidence="1 2">
    <name type="scientific">Poseidonocella pacifica</name>
    <dbReference type="NCBI Taxonomy" id="871651"/>
    <lineage>
        <taxon>Bacteria</taxon>
        <taxon>Pseudomonadati</taxon>
        <taxon>Pseudomonadota</taxon>
        <taxon>Alphaproteobacteria</taxon>
        <taxon>Rhodobacterales</taxon>
        <taxon>Roseobacteraceae</taxon>
        <taxon>Poseidonocella</taxon>
    </lineage>
</organism>
<proteinExistence type="predicted"/>
<evidence type="ECO:0000313" key="1">
    <source>
        <dbReference type="EMBL" id="SFB11722.1"/>
    </source>
</evidence>
<sequence length="46" mass="4757">MVKTIAIGTCVSVQGLLVRSLDNGNIVVRVGSRLYTGRPVATAKAA</sequence>
<dbReference type="EMBL" id="FOJU01000005">
    <property type="protein sequence ID" value="SFB11722.1"/>
    <property type="molecule type" value="Genomic_DNA"/>
</dbReference>
<dbReference type="STRING" id="871651.SAMN05421688_3005"/>
<evidence type="ECO:0000313" key="2">
    <source>
        <dbReference type="Proteomes" id="UP000198796"/>
    </source>
</evidence>